<proteinExistence type="predicted"/>
<dbReference type="OrthoDB" id="10321798at2759"/>
<organism evidence="2 3">
    <name type="scientific">Monilinia fructicola</name>
    <name type="common">Brown rot fungus</name>
    <name type="synonym">Ciboria fructicola</name>
    <dbReference type="NCBI Taxonomy" id="38448"/>
    <lineage>
        <taxon>Eukaryota</taxon>
        <taxon>Fungi</taxon>
        <taxon>Dikarya</taxon>
        <taxon>Ascomycota</taxon>
        <taxon>Pezizomycotina</taxon>
        <taxon>Leotiomycetes</taxon>
        <taxon>Helotiales</taxon>
        <taxon>Sclerotiniaceae</taxon>
        <taxon>Monilinia</taxon>
    </lineage>
</organism>
<name>A0A5M9JPW6_MONFR</name>
<dbReference type="EMBL" id="VICG01000006">
    <property type="protein sequence ID" value="KAA8570737.1"/>
    <property type="molecule type" value="Genomic_DNA"/>
</dbReference>
<keyword evidence="3" id="KW-1185">Reference proteome</keyword>
<evidence type="ECO:0000313" key="3">
    <source>
        <dbReference type="Proteomes" id="UP000322873"/>
    </source>
</evidence>
<gene>
    <name evidence="2" type="ORF">EYC84_000132</name>
</gene>
<reference evidence="2 3" key="1">
    <citation type="submission" date="2019-06" db="EMBL/GenBank/DDBJ databases">
        <title>Genome Sequence of the Brown Rot Fungal Pathogen Monilinia fructicola.</title>
        <authorList>
            <person name="De Miccolis Angelini R.M."/>
            <person name="Landi L."/>
            <person name="Abate D."/>
            <person name="Pollastro S."/>
            <person name="Romanazzi G."/>
            <person name="Faretra F."/>
        </authorList>
    </citation>
    <scope>NUCLEOTIDE SEQUENCE [LARGE SCALE GENOMIC DNA]</scope>
    <source>
        <strain evidence="2 3">Mfrc123</strain>
    </source>
</reference>
<dbReference type="VEuPathDB" id="FungiDB:MFRU_011g02000"/>
<sequence length="178" mass="20352">MEPPFRLPTTPQESQTLPNTEFVDDEEQMRIAVAQSLGKSVDEMTAIEQAEPESFKIYNTPCKFEDLPGPGDEKLDGMSIQFNQISQEFEFWFRGYPLGFVNEADREHAEYLISPLHFADMGYSTNGRSILSILDADSPAADIFYVEFQNDAEMHAFLAFFQQFLPDDVLCRIHECNC</sequence>
<dbReference type="Proteomes" id="UP000322873">
    <property type="component" value="Unassembled WGS sequence"/>
</dbReference>
<evidence type="ECO:0000313" key="2">
    <source>
        <dbReference type="EMBL" id="KAA8570737.1"/>
    </source>
</evidence>
<evidence type="ECO:0000256" key="1">
    <source>
        <dbReference type="SAM" id="MobiDB-lite"/>
    </source>
</evidence>
<comment type="caution">
    <text evidence="2">The sequence shown here is derived from an EMBL/GenBank/DDBJ whole genome shotgun (WGS) entry which is preliminary data.</text>
</comment>
<dbReference type="AlphaFoldDB" id="A0A5M9JPW6"/>
<feature type="region of interest" description="Disordered" evidence="1">
    <location>
        <begin position="1"/>
        <end position="21"/>
    </location>
</feature>
<feature type="compositionally biased region" description="Polar residues" evidence="1">
    <location>
        <begin position="9"/>
        <end position="19"/>
    </location>
</feature>
<protein>
    <submittedName>
        <fullName evidence="2">Uncharacterized protein</fullName>
    </submittedName>
</protein>
<accession>A0A5M9JPW6</accession>